<sequence>MLNNPKINQRHLIIFTRYPEPGNTKTRLINTLGPEGAADLQRQMTEYTLAWAKKLVNTSYTSIEVRFNGGNLELMKAWLGDKLIYESQGEGDLGNNMGRSLFNAFQNNAQQVLLIGIDCPGLNADILTQAFDQLVNYDLIIGPAVDGGYYLLGLKRYIPELFINISWGTARVLQQTISTAQRLGLSQMQLQTLTDIDRPEDLLVWQSYSKVWNTH</sequence>
<dbReference type="STRING" id="1165094.RINTHH_11470"/>
<proteinExistence type="predicted"/>
<reference evidence="2" key="2">
    <citation type="submission" date="2016-01" db="EMBL/GenBank/DDBJ databases">
        <title>Diatom-associated endosymboitic cyanobacterium lacks core nitrogen metabolism enzymes.</title>
        <authorList>
            <person name="Hilton J.A."/>
            <person name="Foster R.A."/>
            <person name="Tripp H.J."/>
            <person name="Carter B.J."/>
            <person name="Zehr J.P."/>
            <person name="Villareal T.A."/>
        </authorList>
    </citation>
    <scope>NUCLEOTIDE SEQUENCE [LARGE SCALE GENOMIC DNA]</scope>
    <source>
        <strain evidence="2">HH01</strain>
    </source>
</reference>
<dbReference type="RefSeq" id="WP_008233674.1">
    <property type="nucleotide sequence ID" value="NZ_CAIY01000044.1"/>
</dbReference>
<comment type="caution">
    <text evidence="1">The sequence shown here is derived from an EMBL/GenBank/DDBJ whole genome shotgun (WGS) entry which is preliminary data.</text>
</comment>
<dbReference type="EMBL" id="CAIY01000044">
    <property type="protein sequence ID" value="CCH67302.1"/>
    <property type="molecule type" value="Genomic_DNA"/>
</dbReference>
<evidence type="ECO:0000313" key="2">
    <source>
        <dbReference type="Proteomes" id="UP000053051"/>
    </source>
</evidence>
<dbReference type="AlphaFoldDB" id="M1WZ61"/>
<protein>
    <submittedName>
        <fullName evidence="1">Glycosyltransferase</fullName>
    </submittedName>
</protein>
<dbReference type="SUPFAM" id="SSF53448">
    <property type="entry name" value="Nucleotide-diphospho-sugar transferases"/>
    <property type="match status" value="1"/>
</dbReference>
<dbReference type="GO" id="GO:0016740">
    <property type="term" value="F:transferase activity"/>
    <property type="evidence" value="ECO:0007669"/>
    <property type="project" value="UniProtKB-KW"/>
</dbReference>
<evidence type="ECO:0000313" key="1">
    <source>
        <dbReference type="EMBL" id="CCH67302.1"/>
    </source>
</evidence>
<keyword evidence="2" id="KW-1185">Reference proteome</keyword>
<organism evidence="1 2">
    <name type="scientific">Richelia intracellularis HH01</name>
    <dbReference type="NCBI Taxonomy" id="1165094"/>
    <lineage>
        <taxon>Bacteria</taxon>
        <taxon>Bacillati</taxon>
        <taxon>Cyanobacteriota</taxon>
        <taxon>Cyanophyceae</taxon>
        <taxon>Nostocales</taxon>
        <taxon>Nostocaceae</taxon>
        <taxon>Richelia</taxon>
    </lineage>
</organism>
<keyword evidence="1" id="KW-0808">Transferase</keyword>
<accession>M1WZ61</accession>
<gene>
    <name evidence="1" type="ORF">RINTHH_11470</name>
</gene>
<dbReference type="Proteomes" id="UP000053051">
    <property type="component" value="Unassembled WGS sequence"/>
</dbReference>
<dbReference type="Gene3D" id="3.90.550.10">
    <property type="entry name" value="Spore Coat Polysaccharide Biosynthesis Protein SpsA, Chain A"/>
    <property type="match status" value="1"/>
</dbReference>
<dbReference type="PANTHER" id="PTHR36529:SF1">
    <property type="entry name" value="GLYCOSYLTRANSFERASE"/>
    <property type="match status" value="1"/>
</dbReference>
<dbReference type="PANTHER" id="PTHR36529">
    <property type="entry name" value="SLL1095 PROTEIN"/>
    <property type="match status" value="1"/>
</dbReference>
<name>M1WZ61_9NOST</name>
<dbReference type="InterPro" id="IPR029044">
    <property type="entry name" value="Nucleotide-diphossugar_trans"/>
</dbReference>
<dbReference type="InterPro" id="IPR018641">
    <property type="entry name" value="Trfase_1_rSAM/seldom-assoc"/>
</dbReference>
<reference evidence="1 2" key="1">
    <citation type="submission" date="2012-05" db="EMBL/GenBank/DDBJ databases">
        <authorList>
            <person name="Hilton J."/>
        </authorList>
    </citation>
    <scope>NUCLEOTIDE SEQUENCE [LARGE SCALE GENOMIC DNA]</scope>
    <source>
        <strain evidence="1 2">HH01</strain>
    </source>
</reference>
<dbReference type="Pfam" id="PF09837">
    <property type="entry name" value="DUF2064"/>
    <property type="match status" value="1"/>
</dbReference>
<dbReference type="NCBIfam" id="TIGR04282">
    <property type="entry name" value="glyco_like_cofC"/>
    <property type="match status" value="1"/>
</dbReference>